<dbReference type="Proteomes" id="UP001313282">
    <property type="component" value="Unassembled WGS sequence"/>
</dbReference>
<feature type="region of interest" description="Disordered" evidence="1">
    <location>
        <begin position="277"/>
        <end position="300"/>
    </location>
</feature>
<protein>
    <submittedName>
        <fullName evidence="2">Uncharacterized protein</fullName>
    </submittedName>
</protein>
<evidence type="ECO:0000313" key="2">
    <source>
        <dbReference type="EMBL" id="KAK6329910.1"/>
    </source>
</evidence>
<accession>A0AAN8RIZ2</accession>
<reference evidence="2 3" key="1">
    <citation type="submission" date="2019-10" db="EMBL/GenBank/DDBJ databases">
        <authorList>
            <person name="Palmer J.M."/>
        </authorList>
    </citation>
    <scope>NUCLEOTIDE SEQUENCE [LARGE SCALE GENOMIC DNA]</scope>
    <source>
        <strain evidence="2 3">TWF718</strain>
    </source>
</reference>
<name>A0AAN8RIZ2_9PEZI</name>
<dbReference type="EMBL" id="JAVHNR010000012">
    <property type="protein sequence ID" value="KAK6329910.1"/>
    <property type="molecule type" value="Genomic_DNA"/>
</dbReference>
<dbReference type="AlphaFoldDB" id="A0AAN8RIZ2"/>
<proteinExistence type="predicted"/>
<comment type="caution">
    <text evidence="2">The sequence shown here is derived from an EMBL/GenBank/DDBJ whole genome shotgun (WGS) entry which is preliminary data.</text>
</comment>
<dbReference type="Gene3D" id="3.40.30.10">
    <property type="entry name" value="Glutaredoxin"/>
    <property type="match status" value="1"/>
</dbReference>
<keyword evidence="3" id="KW-1185">Reference proteome</keyword>
<evidence type="ECO:0000313" key="3">
    <source>
        <dbReference type="Proteomes" id="UP001313282"/>
    </source>
</evidence>
<sequence>MIIDASHLFTDPSLNPIYPSQLLILLETINRPLFILFIPSTSDNSPPDPSVNWRSSNSDAYEKVCREFSKGPTPRYLAVLEVGNKNEWTSPNNILKSRYSIKTCPILLRTQLTTLHPSSETGIQTVQFTAFDEPLPHQLRLFKKGDITHLPTNHAIYKTSIYQVQSKDGKKIWKGWEYEFDIASYEHNRAAKKKIARERVRMQEIERVRKLDEEMIEFLREGMGIKLAKKGNRYEVPKKGLAPSIIETEGGEHYLHRVETIASDDQDGEEPVVGKVEVMESDSDYSDDHKGKKKMKNRDEDMESILESGVYKVDFDKRFEVLE</sequence>
<gene>
    <name evidence="2" type="ORF">TWF718_003337</name>
</gene>
<organism evidence="2 3">
    <name type="scientific">Orbilia javanica</name>
    <dbReference type="NCBI Taxonomy" id="47235"/>
    <lineage>
        <taxon>Eukaryota</taxon>
        <taxon>Fungi</taxon>
        <taxon>Dikarya</taxon>
        <taxon>Ascomycota</taxon>
        <taxon>Pezizomycotina</taxon>
        <taxon>Orbiliomycetes</taxon>
        <taxon>Orbiliales</taxon>
        <taxon>Orbiliaceae</taxon>
        <taxon>Orbilia</taxon>
    </lineage>
</organism>
<evidence type="ECO:0000256" key="1">
    <source>
        <dbReference type="SAM" id="MobiDB-lite"/>
    </source>
</evidence>